<dbReference type="EMBL" id="CM004395">
    <property type="protein sequence ID" value="OAY42252.1"/>
    <property type="molecule type" value="Genomic_DNA"/>
</dbReference>
<dbReference type="EMBL" id="CM004395">
    <property type="protein sequence ID" value="OAY42253.1"/>
    <property type="molecule type" value="Genomic_DNA"/>
</dbReference>
<feature type="region of interest" description="Disordered" evidence="2">
    <location>
        <begin position="239"/>
        <end position="258"/>
    </location>
</feature>
<comment type="similarity">
    <text evidence="1">Belongs to the small heat shock protein (HSP20) family.</text>
</comment>
<dbReference type="InterPro" id="IPR039321">
    <property type="entry name" value="IDM2/3-like"/>
</dbReference>
<gene>
    <name evidence="4" type="ORF">MANES_09G165100</name>
</gene>
<dbReference type="CDD" id="cd06464">
    <property type="entry name" value="ACD_sHsps-like"/>
    <property type="match status" value="1"/>
</dbReference>
<reference evidence="4 5" key="1">
    <citation type="submission" date="2016-02" db="EMBL/GenBank/DDBJ databases">
        <title>WGS assembly of Manihot esculenta.</title>
        <authorList>
            <person name="Bredeson J.V."/>
            <person name="Prochnik S.E."/>
            <person name="Lyons J.B."/>
            <person name="Schmutz J."/>
            <person name="Grimwood J."/>
            <person name="Vrebalov J."/>
            <person name="Bart R.S."/>
            <person name="Amuge T."/>
            <person name="Ferguson M.E."/>
            <person name="Green R."/>
            <person name="Putnam N."/>
            <person name="Stites J."/>
            <person name="Rounsley S."/>
            <person name="Rokhsar D.S."/>
        </authorList>
    </citation>
    <scope>NUCLEOTIDE SEQUENCE [LARGE SCALE GENOMIC DNA]</scope>
    <source>
        <strain evidence="5">cv. AM560-2</strain>
        <tissue evidence="4">Leaf</tissue>
    </source>
</reference>
<dbReference type="Proteomes" id="UP000091857">
    <property type="component" value="Chromosome 9"/>
</dbReference>
<name>A0A251K8Q2_MANES</name>
<dbReference type="FunFam" id="2.60.40.790:FF:000049">
    <property type="entry name" value="Increased DNA methylation 3"/>
    <property type="match status" value="1"/>
</dbReference>
<dbReference type="GO" id="GO:0005634">
    <property type="term" value="C:nucleus"/>
    <property type="evidence" value="ECO:0000318"/>
    <property type="project" value="GO_Central"/>
</dbReference>
<dbReference type="Gramene" id="Manes.09G165100.9.v8.1">
    <property type="protein sequence ID" value="Manes.09G165100.9.v8.1.CDS"/>
    <property type="gene ID" value="Manes.09G165100.v8.1"/>
</dbReference>
<dbReference type="InterPro" id="IPR002068">
    <property type="entry name" value="A-crystallin/Hsp20_dom"/>
</dbReference>
<dbReference type="InterPro" id="IPR008978">
    <property type="entry name" value="HSP20-like_chaperone"/>
</dbReference>
<evidence type="ECO:0000313" key="4">
    <source>
        <dbReference type="EMBL" id="OAY42252.1"/>
    </source>
</evidence>
<sequence>MEPLVQSTNCLVATGSESIAASSRRPNSNQRFLLYFIFSTYFRPHLKEEFPQKSVLQRVAEGLSAYTSDQLAGSHMKTVEVERVYYYALRKVEKSLAVKLPILHQFFHGSMPTSENDLTAVYPQFPDLFPPQLHPHSRFKNKYRTIENIIFIHDPDTSYIKPEEIERFKRLTGLENLLLDGQAARCHISLDDNTLYNVPVQEAESIRDFPLVNHSHRSRRAKRPASTLQSVGQHVHDVDNALPPLQSSTTLPIKDDTRTVDKADPGIFFLPSCPNNKERDQMMAASKSGLALTGSAAMGQVGPSIGLVDIGECEDAYMFRVSLPGVKRDWQEFSCEVEDDGKVLIKGVTTTGESTVYRFSQTFKMQSKNLCSPGEFSVAFQLPGPVDPQQFIGKFGIDGILEGIVMKQRH</sequence>
<accession>A0A251K8Q2</accession>
<evidence type="ECO:0000259" key="3">
    <source>
        <dbReference type="PROSITE" id="PS01031"/>
    </source>
</evidence>
<dbReference type="PANTHER" id="PTHR34661:SF3">
    <property type="entry name" value="INCREASED DNA METHYLATION 2"/>
    <property type="match status" value="1"/>
</dbReference>
<organism evidence="4 5">
    <name type="scientific">Manihot esculenta</name>
    <name type="common">Cassava</name>
    <name type="synonym">Jatropha manihot</name>
    <dbReference type="NCBI Taxonomy" id="3983"/>
    <lineage>
        <taxon>Eukaryota</taxon>
        <taxon>Viridiplantae</taxon>
        <taxon>Streptophyta</taxon>
        <taxon>Embryophyta</taxon>
        <taxon>Tracheophyta</taxon>
        <taxon>Spermatophyta</taxon>
        <taxon>Magnoliopsida</taxon>
        <taxon>eudicotyledons</taxon>
        <taxon>Gunneridae</taxon>
        <taxon>Pentapetalae</taxon>
        <taxon>rosids</taxon>
        <taxon>fabids</taxon>
        <taxon>Malpighiales</taxon>
        <taxon>Euphorbiaceae</taxon>
        <taxon>Crotonoideae</taxon>
        <taxon>Manihoteae</taxon>
        <taxon>Manihot</taxon>
    </lineage>
</organism>
<dbReference type="Gene3D" id="2.60.40.790">
    <property type="match status" value="1"/>
</dbReference>
<dbReference type="Gramene" id="Manes.09G165100.8.v8.1">
    <property type="protein sequence ID" value="Manes.09G165100.8.v8.1.CDS"/>
    <property type="gene ID" value="Manes.09G165100.v8.1"/>
</dbReference>
<dbReference type="AlphaFoldDB" id="A0A251K8Q2"/>
<dbReference type="Gramene" id="Manes.09G165100.6.v8.1">
    <property type="protein sequence ID" value="Manes.09G165100.6.v8.1.CDS"/>
    <property type="gene ID" value="Manes.09G165100.v8.1"/>
</dbReference>
<dbReference type="PANTHER" id="PTHR34661">
    <property type="entry name" value="INCREASED DNA METHYLATION 3"/>
    <property type="match status" value="1"/>
</dbReference>
<dbReference type="STRING" id="3983.A0A251K8Q2"/>
<feature type="domain" description="SHSP" evidence="3">
    <location>
        <begin position="296"/>
        <end position="410"/>
    </location>
</feature>
<proteinExistence type="inferred from homology"/>
<evidence type="ECO:0000256" key="2">
    <source>
        <dbReference type="SAM" id="MobiDB-lite"/>
    </source>
</evidence>
<dbReference type="PROSITE" id="PS01031">
    <property type="entry name" value="SHSP"/>
    <property type="match status" value="1"/>
</dbReference>
<evidence type="ECO:0000256" key="1">
    <source>
        <dbReference type="PROSITE-ProRule" id="PRU00285"/>
    </source>
</evidence>
<keyword evidence="5" id="KW-1185">Reference proteome</keyword>
<dbReference type="Gramene" id="Manes.09G165100.10.v8.1">
    <property type="protein sequence ID" value="Manes.09G165100.10.v8.1.CDS"/>
    <property type="gene ID" value="Manes.09G165100.v8.1"/>
</dbReference>
<dbReference type="EMBL" id="CM004395">
    <property type="protein sequence ID" value="OAY42254.1"/>
    <property type="molecule type" value="Genomic_DNA"/>
</dbReference>
<evidence type="ECO:0000313" key="5">
    <source>
        <dbReference type="Proteomes" id="UP000091857"/>
    </source>
</evidence>
<protein>
    <recommendedName>
        <fullName evidence="3">SHSP domain-containing protein</fullName>
    </recommendedName>
</protein>
<dbReference type="OrthoDB" id="1927234at2759"/>